<dbReference type="Proteomes" id="UP000314982">
    <property type="component" value="Unassembled WGS sequence"/>
</dbReference>
<organism evidence="8 9">
    <name type="scientific">Hucho hucho</name>
    <name type="common">huchen</name>
    <dbReference type="NCBI Taxonomy" id="62062"/>
    <lineage>
        <taxon>Eukaryota</taxon>
        <taxon>Metazoa</taxon>
        <taxon>Chordata</taxon>
        <taxon>Craniata</taxon>
        <taxon>Vertebrata</taxon>
        <taxon>Euteleostomi</taxon>
        <taxon>Actinopterygii</taxon>
        <taxon>Neopterygii</taxon>
        <taxon>Teleostei</taxon>
        <taxon>Protacanthopterygii</taxon>
        <taxon>Salmoniformes</taxon>
        <taxon>Salmonidae</taxon>
        <taxon>Salmoninae</taxon>
        <taxon>Hucho</taxon>
    </lineage>
</organism>
<dbReference type="InterPro" id="IPR000489">
    <property type="entry name" value="Pterin-binding_dom"/>
</dbReference>
<dbReference type="AlphaFoldDB" id="A0A4W5JP23"/>
<evidence type="ECO:0000256" key="3">
    <source>
        <dbReference type="ARBA" id="ARBA00022628"/>
    </source>
</evidence>
<reference evidence="8" key="3">
    <citation type="submission" date="2025-09" db="UniProtKB">
        <authorList>
            <consortium name="Ensembl"/>
        </authorList>
    </citation>
    <scope>IDENTIFICATION</scope>
</reference>
<keyword evidence="3" id="KW-0846">Cobalamin</keyword>
<keyword evidence="9" id="KW-1185">Reference proteome</keyword>
<proteinExistence type="inferred from homology"/>
<keyword evidence="2" id="KW-0489">Methyltransferase</keyword>
<dbReference type="Gene3D" id="3.20.20.20">
    <property type="entry name" value="Dihydropteroate synthase-like"/>
    <property type="match status" value="1"/>
</dbReference>
<dbReference type="InterPro" id="IPR050554">
    <property type="entry name" value="Met_Synthase/Corrinoid"/>
</dbReference>
<dbReference type="PANTHER" id="PTHR45833">
    <property type="entry name" value="METHIONINE SYNTHASE"/>
    <property type="match status" value="1"/>
</dbReference>
<keyword evidence="6" id="KW-0170">Cobalt</keyword>
<dbReference type="Ensembl" id="ENSHHUT00000001531.1">
    <property type="protein sequence ID" value="ENSHHUP00000001484.1"/>
    <property type="gene ID" value="ENSHHUG00000000994.1"/>
</dbReference>
<dbReference type="InterPro" id="IPR011005">
    <property type="entry name" value="Dihydropteroate_synth-like_sf"/>
</dbReference>
<keyword evidence="5" id="KW-0479">Metal-binding</keyword>
<dbReference type="PANTHER" id="PTHR45833:SF1">
    <property type="entry name" value="METHIONINE SYNTHASE"/>
    <property type="match status" value="1"/>
</dbReference>
<dbReference type="GO" id="GO:0005829">
    <property type="term" value="C:cytosol"/>
    <property type="evidence" value="ECO:0007669"/>
    <property type="project" value="TreeGrafter"/>
</dbReference>
<reference evidence="8" key="2">
    <citation type="submission" date="2025-08" db="UniProtKB">
        <authorList>
            <consortium name="Ensembl"/>
        </authorList>
    </citation>
    <scope>IDENTIFICATION</scope>
</reference>
<dbReference type="SUPFAM" id="SSF51717">
    <property type="entry name" value="Dihydropteroate synthetase-like"/>
    <property type="match status" value="1"/>
</dbReference>
<protein>
    <recommendedName>
        <fullName evidence="7">Pterin-binding domain-containing protein</fullName>
    </recommendedName>
</protein>
<dbReference type="GO" id="GO:0046872">
    <property type="term" value="F:metal ion binding"/>
    <property type="evidence" value="ECO:0007669"/>
    <property type="project" value="UniProtKB-KW"/>
</dbReference>
<dbReference type="GO" id="GO:0046653">
    <property type="term" value="P:tetrahydrofolate metabolic process"/>
    <property type="evidence" value="ECO:0007669"/>
    <property type="project" value="TreeGrafter"/>
</dbReference>
<reference evidence="9" key="1">
    <citation type="submission" date="2018-06" db="EMBL/GenBank/DDBJ databases">
        <title>Genome assembly of Danube salmon.</title>
        <authorList>
            <person name="Macqueen D.J."/>
            <person name="Gundappa M.K."/>
        </authorList>
    </citation>
    <scope>NUCLEOTIDE SEQUENCE [LARGE SCALE GENOMIC DNA]</scope>
</reference>
<evidence type="ECO:0000313" key="8">
    <source>
        <dbReference type="Ensembl" id="ENSHHUP00000001484.1"/>
    </source>
</evidence>
<evidence type="ECO:0000256" key="4">
    <source>
        <dbReference type="ARBA" id="ARBA00022679"/>
    </source>
</evidence>
<feature type="domain" description="Pterin-binding" evidence="7">
    <location>
        <begin position="3"/>
        <end position="56"/>
    </location>
</feature>
<dbReference type="STRING" id="62062.ENSHHUP00000001484"/>
<comment type="similarity">
    <text evidence="1">Belongs to the vitamin-B12 dependent methionine synthase family.</text>
</comment>
<name>A0A4W5JP23_9TELE</name>
<accession>A0A4W5JP23</accession>
<evidence type="ECO:0000256" key="2">
    <source>
        <dbReference type="ARBA" id="ARBA00022603"/>
    </source>
</evidence>
<evidence type="ECO:0000313" key="9">
    <source>
        <dbReference type="Proteomes" id="UP000314982"/>
    </source>
</evidence>
<dbReference type="GO" id="GO:0008705">
    <property type="term" value="F:methionine synthase activity"/>
    <property type="evidence" value="ECO:0007669"/>
    <property type="project" value="TreeGrafter"/>
</dbReference>
<evidence type="ECO:0000256" key="5">
    <source>
        <dbReference type="ARBA" id="ARBA00022723"/>
    </source>
</evidence>
<evidence type="ECO:0000256" key="6">
    <source>
        <dbReference type="ARBA" id="ARBA00023285"/>
    </source>
</evidence>
<evidence type="ECO:0000256" key="1">
    <source>
        <dbReference type="ARBA" id="ARBA00010398"/>
    </source>
</evidence>
<dbReference type="GO" id="GO:0031419">
    <property type="term" value="F:cobalamin binding"/>
    <property type="evidence" value="ECO:0007669"/>
    <property type="project" value="UniProtKB-KW"/>
</dbReference>
<keyword evidence="4" id="KW-0808">Transferase</keyword>
<sequence length="63" mass="6912">MSGNYEEALSIAKTQVEMGAQVLDINMDEGMLEGPAAMARFCCLIASEPDIARVGINWMFSKR</sequence>
<dbReference type="GO" id="GO:0032259">
    <property type="term" value="P:methylation"/>
    <property type="evidence" value="ECO:0007669"/>
    <property type="project" value="UniProtKB-KW"/>
</dbReference>
<dbReference type="Pfam" id="PF00809">
    <property type="entry name" value="Pterin_bind"/>
    <property type="match status" value="1"/>
</dbReference>
<evidence type="ECO:0000259" key="7">
    <source>
        <dbReference type="Pfam" id="PF00809"/>
    </source>
</evidence>
<dbReference type="GO" id="GO:0050667">
    <property type="term" value="P:homocysteine metabolic process"/>
    <property type="evidence" value="ECO:0007669"/>
    <property type="project" value="TreeGrafter"/>
</dbReference>